<dbReference type="Proteomes" id="UP000265520">
    <property type="component" value="Unassembled WGS sequence"/>
</dbReference>
<proteinExistence type="predicted"/>
<evidence type="ECO:0000313" key="2">
    <source>
        <dbReference type="Proteomes" id="UP000265520"/>
    </source>
</evidence>
<accession>A0A392NES6</accession>
<keyword evidence="2" id="KW-1185">Reference proteome</keyword>
<dbReference type="EMBL" id="LXQA010037261">
    <property type="protein sequence ID" value="MCH98310.1"/>
    <property type="molecule type" value="Genomic_DNA"/>
</dbReference>
<feature type="non-terminal residue" evidence="1">
    <location>
        <position position="1"/>
    </location>
</feature>
<comment type="caution">
    <text evidence="1">The sequence shown here is derived from an EMBL/GenBank/DDBJ whole genome shotgun (WGS) entry which is preliminary data.</text>
</comment>
<sequence>HRRRASLVASVRVLEEVAGRALATSSEMLASFRPTSPD</sequence>
<reference evidence="1 2" key="1">
    <citation type="journal article" date="2018" name="Front. Plant Sci.">
        <title>Red Clover (Trifolium pratense) and Zigzag Clover (T. medium) - A Picture of Genomic Similarities and Differences.</title>
        <authorList>
            <person name="Dluhosova J."/>
            <person name="Istvanek J."/>
            <person name="Nedelnik J."/>
            <person name="Repkova J."/>
        </authorList>
    </citation>
    <scope>NUCLEOTIDE SEQUENCE [LARGE SCALE GENOMIC DNA]</scope>
    <source>
        <strain evidence="2">cv. 10/8</strain>
        <tissue evidence="1">Leaf</tissue>
    </source>
</reference>
<organism evidence="1 2">
    <name type="scientific">Trifolium medium</name>
    <dbReference type="NCBI Taxonomy" id="97028"/>
    <lineage>
        <taxon>Eukaryota</taxon>
        <taxon>Viridiplantae</taxon>
        <taxon>Streptophyta</taxon>
        <taxon>Embryophyta</taxon>
        <taxon>Tracheophyta</taxon>
        <taxon>Spermatophyta</taxon>
        <taxon>Magnoliopsida</taxon>
        <taxon>eudicotyledons</taxon>
        <taxon>Gunneridae</taxon>
        <taxon>Pentapetalae</taxon>
        <taxon>rosids</taxon>
        <taxon>fabids</taxon>
        <taxon>Fabales</taxon>
        <taxon>Fabaceae</taxon>
        <taxon>Papilionoideae</taxon>
        <taxon>50 kb inversion clade</taxon>
        <taxon>NPAAA clade</taxon>
        <taxon>Hologalegina</taxon>
        <taxon>IRL clade</taxon>
        <taxon>Trifolieae</taxon>
        <taxon>Trifolium</taxon>
    </lineage>
</organism>
<dbReference type="AlphaFoldDB" id="A0A392NES6"/>
<protein>
    <submittedName>
        <fullName evidence="1">Uncharacterized protein</fullName>
    </submittedName>
</protein>
<name>A0A392NES6_9FABA</name>
<evidence type="ECO:0000313" key="1">
    <source>
        <dbReference type="EMBL" id="MCH98310.1"/>
    </source>
</evidence>